<dbReference type="Proteomes" id="UP000319502">
    <property type="component" value="Unassembled WGS sequence"/>
</dbReference>
<keyword evidence="3" id="KW-1185">Reference proteome</keyword>
<dbReference type="PANTHER" id="PTHR47585">
    <property type="match status" value="1"/>
</dbReference>
<dbReference type="EMBL" id="VMNK01000015">
    <property type="protein sequence ID" value="TVO53032.1"/>
    <property type="molecule type" value="Genomic_DNA"/>
</dbReference>
<organism evidence="2 3">
    <name type="scientific">Denitromonas halophila</name>
    <dbReference type="NCBI Taxonomy" id="1629404"/>
    <lineage>
        <taxon>Bacteria</taxon>
        <taxon>Pseudomonadati</taxon>
        <taxon>Pseudomonadota</taxon>
        <taxon>Betaproteobacteria</taxon>
        <taxon>Rhodocyclales</taxon>
        <taxon>Zoogloeaceae</taxon>
        <taxon>Denitromonas</taxon>
    </lineage>
</organism>
<gene>
    <name evidence="2" type="ORF">FHP91_14580</name>
</gene>
<dbReference type="PANTHER" id="PTHR47585:SF1">
    <property type="entry name" value="DUF1446 DOMAIN-CONTAINING PROTEIN"/>
    <property type="match status" value="1"/>
</dbReference>
<evidence type="ECO:0000313" key="3">
    <source>
        <dbReference type="Proteomes" id="UP000319502"/>
    </source>
</evidence>
<dbReference type="AlphaFoldDB" id="A0A557QJE9"/>
<reference evidence="2 3" key="1">
    <citation type="submission" date="2019-07" db="EMBL/GenBank/DDBJ databases">
        <title>The pathways for chlorine oxyanion respiration interact through the shared metabolite chlorate.</title>
        <authorList>
            <person name="Barnum T.P."/>
            <person name="Cheng Y."/>
            <person name="Hill K.A."/>
            <person name="Lucas L.N."/>
            <person name="Carlson H.K."/>
            <person name="Coates J.D."/>
        </authorList>
    </citation>
    <scope>NUCLEOTIDE SEQUENCE [LARGE SCALE GENOMIC DNA]</scope>
    <source>
        <strain evidence="2 3">SFB-3</strain>
    </source>
</reference>
<protein>
    <recommendedName>
        <fullName evidence="1">AtuA-like ferredoxin-fold domain-containing protein</fullName>
    </recommendedName>
</protein>
<feature type="domain" description="AtuA-like ferredoxin-fold" evidence="1">
    <location>
        <begin position="9"/>
        <end position="107"/>
    </location>
</feature>
<dbReference type="Pfam" id="PF23544">
    <property type="entry name" value="AtuA_ferredoxin"/>
    <property type="match status" value="1"/>
</dbReference>
<evidence type="ECO:0000259" key="1">
    <source>
        <dbReference type="Pfam" id="PF23544"/>
    </source>
</evidence>
<name>A0A557QJE9_9RHOO</name>
<dbReference type="OrthoDB" id="21390at2"/>
<proteinExistence type="predicted"/>
<evidence type="ECO:0000313" key="2">
    <source>
        <dbReference type="EMBL" id="TVO53032.1"/>
    </source>
</evidence>
<dbReference type="InterPro" id="IPR056362">
    <property type="entry name" value="AtuA-like_ferredoxin_dom"/>
</dbReference>
<comment type="caution">
    <text evidence="2">The sequence shown here is derived from an EMBL/GenBank/DDBJ whole genome shotgun (WGS) entry which is preliminary data.</text>
</comment>
<dbReference type="RefSeq" id="WP_144310291.1">
    <property type="nucleotide sequence ID" value="NZ_VMNK01000015.1"/>
</dbReference>
<accession>A0A557QJE9</accession>
<sequence>MTAEDFVDVPLHQIAHARTGDKGNRINVAVFCYDPAVYPYLAEQLTEAKVLACYGHRAPSAVTRYLVPNLAACNFVIDDVLAGGVNNSLCLDRHGKGLSYLLLAMTIRLPRQCVAGR</sequence>